<dbReference type="PANTHER" id="PTHR47967:SF125">
    <property type="entry name" value="PEPTIDASE A1 DOMAIN-CONTAINING PROTEIN"/>
    <property type="match status" value="1"/>
</dbReference>
<protein>
    <submittedName>
        <fullName evidence="8">Aspartic proteinase nepenthesin-1</fullName>
    </submittedName>
</protein>
<feature type="chain" id="PRO_5032832434" evidence="6">
    <location>
        <begin position="30"/>
        <end position="449"/>
    </location>
</feature>
<dbReference type="GO" id="GO:0004190">
    <property type="term" value="F:aspartic-type endopeptidase activity"/>
    <property type="evidence" value="ECO:0007669"/>
    <property type="project" value="UniProtKB-KW"/>
</dbReference>
<feature type="domain" description="Peptidase A1" evidence="7">
    <location>
        <begin position="90"/>
        <end position="441"/>
    </location>
</feature>
<proteinExistence type="inferred from homology"/>
<evidence type="ECO:0000256" key="5">
    <source>
        <dbReference type="ARBA" id="ARBA00023180"/>
    </source>
</evidence>
<comment type="caution">
    <text evidence="8">The sequence shown here is derived from an EMBL/GenBank/DDBJ whole genome shotgun (WGS) entry which is preliminary data.</text>
</comment>
<organism evidence="8 9">
    <name type="scientific">Phtheirospermum japonicum</name>
    <dbReference type="NCBI Taxonomy" id="374723"/>
    <lineage>
        <taxon>Eukaryota</taxon>
        <taxon>Viridiplantae</taxon>
        <taxon>Streptophyta</taxon>
        <taxon>Embryophyta</taxon>
        <taxon>Tracheophyta</taxon>
        <taxon>Spermatophyta</taxon>
        <taxon>Magnoliopsida</taxon>
        <taxon>eudicotyledons</taxon>
        <taxon>Gunneridae</taxon>
        <taxon>Pentapetalae</taxon>
        <taxon>asterids</taxon>
        <taxon>lamiids</taxon>
        <taxon>Lamiales</taxon>
        <taxon>Orobanchaceae</taxon>
        <taxon>Orobanchaceae incertae sedis</taxon>
        <taxon>Phtheirospermum</taxon>
    </lineage>
</organism>
<dbReference type="SUPFAM" id="SSF50630">
    <property type="entry name" value="Acid proteases"/>
    <property type="match status" value="1"/>
</dbReference>
<keyword evidence="5" id="KW-0325">Glycoprotein</keyword>
<keyword evidence="4" id="KW-0378">Hydrolase</keyword>
<dbReference type="InterPro" id="IPR021109">
    <property type="entry name" value="Peptidase_aspartic_dom_sf"/>
</dbReference>
<evidence type="ECO:0000256" key="6">
    <source>
        <dbReference type="SAM" id="SignalP"/>
    </source>
</evidence>
<accession>A0A830D0G5</accession>
<gene>
    <name evidence="8" type="ORF">PHJA_002475700</name>
</gene>
<evidence type="ECO:0000256" key="1">
    <source>
        <dbReference type="ARBA" id="ARBA00007447"/>
    </source>
</evidence>
<keyword evidence="3" id="KW-0064">Aspartyl protease</keyword>
<dbReference type="CDD" id="cd05476">
    <property type="entry name" value="pepsin_A_like_plant"/>
    <property type="match status" value="1"/>
</dbReference>
<comment type="similarity">
    <text evidence="1">Belongs to the peptidase A1 family.</text>
</comment>
<evidence type="ECO:0000313" key="8">
    <source>
        <dbReference type="EMBL" id="GFQ03319.1"/>
    </source>
</evidence>
<dbReference type="InterPro" id="IPR051708">
    <property type="entry name" value="Plant_Aspart_Prot_A1"/>
</dbReference>
<dbReference type="InterPro" id="IPR034161">
    <property type="entry name" value="Pepsin-like_plant"/>
</dbReference>
<dbReference type="EMBL" id="BMAC01000819">
    <property type="protein sequence ID" value="GFQ03319.1"/>
    <property type="molecule type" value="Genomic_DNA"/>
</dbReference>
<feature type="signal peptide" evidence="6">
    <location>
        <begin position="1"/>
        <end position="29"/>
    </location>
</feature>
<evidence type="ECO:0000259" key="7">
    <source>
        <dbReference type="PROSITE" id="PS51767"/>
    </source>
</evidence>
<evidence type="ECO:0000256" key="2">
    <source>
        <dbReference type="ARBA" id="ARBA00022670"/>
    </source>
</evidence>
<dbReference type="GO" id="GO:0005576">
    <property type="term" value="C:extracellular region"/>
    <property type="evidence" value="ECO:0007669"/>
    <property type="project" value="TreeGrafter"/>
</dbReference>
<dbReference type="PROSITE" id="PS51767">
    <property type="entry name" value="PEPTIDASE_A1"/>
    <property type="match status" value="1"/>
</dbReference>
<dbReference type="PANTHER" id="PTHR47967">
    <property type="entry name" value="OS07G0603500 PROTEIN-RELATED"/>
    <property type="match status" value="1"/>
</dbReference>
<keyword evidence="9" id="KW-1185">Reference proteome</keyword>
<reference evidence="8" key="1">
    <citation type="submission" date="2020-07" db="EMBL/GenBank/DDBJ databases">
        <title>Ethylene signaling mediates host invasion by parasitic plants.</title>
        <authorList>
            <person name="Yoshida S."/>
        </authorList>
    </citation>
    <scope>NUCLEOTIDE SEQUENCE</scope>
    <source>
        <strain evidence="8">Okayama</strain>
    </source>
</reference>
<evidence type="ECO:0000256" key="3">
    <source>
        <dbReference type="ARBA" id="ARBA00022750"/>
    </source>
</evidence>
<dbReference type="Proteomes" id="UP000653305">
    <property type="component" value="Unassembled WGS sequence"/>
</dbReference>
<name>A0A830D0G5_9LAMI</name>
<dbReference type="AlphaFoldDB" id="A0A830D0G5"/>
<dbReference type="Gene3D" id="2.40.70.10">
    <property type="entry name" value="Acid Proteases"/>
    <property type="match status" value="2"/>
</dbReference>
<dbReference type="GO" id="GO:0006508">
    <property type="term" value="P:proteolysis"/>
    <property type="evidence" value="ECO:0007669"/>
    <property type="project" value="UniProtKB-KW"/>
</dbReference>
<evidence type="ECO:0000313" key="9">
    <source>
        <dbReference type="Proteomes" id="UP000653305"/>
    </source>
</evidence>
<dbReference type="Pfam" id="PF14541">
    <property type="entry name" value="TAXi_C"/>
    <property type="match status" value="1"/>
</dbReference>
<dbReference type="InterPro" id="IPR032799">
    <property type="entry name" value="TAXi_C"/>
</dbReference>
<dbReference type="OrthoDB" id="1739127at2759"/>
<sequence>MQKPTALLPLFSLTNIILVLLNNISLVNSNGLTIKLIHPNSPESPFFQIYLSHEKRIKMLASQSNMRANYLSRTPSSAIHALVDEQHYHYVVKIGIGTFNSKPPYKEYYLEMDTGSGLIWLQCDGCTKCFKQTPAPFPKDKSSSFHPILRQNKRLHYECKYADRDSTHGILARETFYLKTKKEELAKLENIQFGCGLHNKMQFWDYRNNKIAGIMGLGWEDISFVKQLGYKSKGKFSYCLPVLVSGKKTPNTYLRFGDDIVHNKNTKSTPLYKSKNEGFYHVELQGISINGTRLKISPQVFAIKNNNSRSGCIFDTGTHYSRIITPAFQILKLELEKYFSRSKGLKKIQAGLGLELCYERSKAEGFKNLPDITLHFQGSQADFVLKAEAAFEVVNQFRLIKIRECVCLAMMRDDEMSTIGASQQTNHRIMYDTKNKKLVFHQEDCSKNP</sequence>
<dbReference type="InterPro" id="IPR033121">
    <property type="entry name" value="PEPTIDASE_A1"/>
</dbReference>
<evidence type="ECO:0000256" key="4">
    <source>
        <dbReference type="ARBA" id="ARBA00022801"/>
    </source>
</evidence>
<dbReference type="InterPro" id="IPR032861">
    <property type="entry name" value="TAXi_N"/>
</dbReference>
<keyword evidence="6" id="KW-0732">Signal</keyword>
<dbReference type="Pfam" id="PF14543">
    <property type="entry name" value="TAXi_N"/>
    <property type="match status" value="1"/>
</dbReference>
<keyword evidence="2" id="KW-0645">Protease</keyword>